<dbReference type="CDD" id="cd18579">
    <property type="entry name" value="ABC_6TM_ABCC_D1"/>
    <property type="match status" value="1"/>
</dbReference>
<comment type="subcellular location">
    <subcellularLocation>
        <location evidence="1">Cell membrane</location>
        <topology evidence="1">Multi-pass membrane protein</topology>
    </subcellularLocation>
</comment>
<evidence type="ECO:0000256" key="2">
    <source>
        <dbReference type="ARBA" id="ARBA00022448"/>
    </source>
</evidence>
<dbReference type="InterPro" id="IPR003593">
    <property type="entry name" value="AAA+_ATPase"/>
</dbReference>
<dbReference type="GO" id="GO:0005886">
    <property type="term" value="C:plasma membrane"/>
    <property type="evidence" value="ECO:0007669"/>
    <property type="project" value="UniProtKB-SubCell"/>
</dbReference>
<keyword evidence="2" id="KW-0813">Transport</keyword>
<dbReference type="SUPFAM" id="SSF52540">
    <property type="entry name" value="P-loop containing nucleoside triphosphate hydrolases"/>
    <property type="match status" value="2"/>
</dbReference>
<name>A0A366S8S1_9HYPO</name>
<dbReference type="RefSeq" id="XP_031019899.1">
    <property type="nucleotide sequence ID" value="XM_031156067.1"/>
</dbReference>
<dbReference type="InterPro" id="IPR044726">
    <property type="entry name" value="ABCC_6TM_D2"/>
</dbReference>
<dbReference type="FunFam" id="1.20.1560.10:FF:000055">
    <property type="entry name" value="ABC multidrug transporter (Eurofung)"/>
    <property type="match status" value="1"/>
</dbReference>
<keyword evidence="7 10" id="KW-1133">Transmembrane helix</keyword>
<dbReference type="InterPro" id="IPR017871">
    <property type="entry name" value="ABC_transporter-like_CS"/>
</dbReference>
<dbReference type="GeneID" id="41991363"/>
<sequence length="1356" mass="149571">MDAEDKFGPHRANVFDFTILFEQSILSLLPTGLFLLLVPLRLLLLRNNEKVSKIGTLLWLKLAAAGCYACLQIALVVLWSQSKPTKTAITESVLSLVESVALASLIWVEHISSIKPSKLISGYLAVTVILDIALVRTFWIRSMWAIAAVFTSSFVFKIILLILEEIPKPSTGEKIPETSSGVVNRSLFWWLNNLFLQGHRGILETEDLQAIDSKFGTSHVTAPLEDQWEKDPKNGQFSLLKCTFLAYKWQFVAGIFPRLLRSGFNFAQPFLIQSVIVLVGRKEMSVQISSGLIGATLLIYLGLAISGAWYKHLSFQMVTMYRGGLVSLIFKKTLKLKTTSVKDSAPVTLMTTDVETVVAAGSSIHDMWANLLELPVGIYLLYRQVGHPSLLVLVPTLITTILSGVISPAMEPATMRWNEMVQRRVGETSTMLDRIKGVKMMGLTDFFAQTVQGLRVQELKVSAKFRWLLVHFTTLAMVSAQVTPVVVILSAIYWSKSDGGLNVAEAFTSLSLVSLVTQPLVMLLVSLMQIAGVVAGCGRIQTFLLLKEQNKMATEDPGNGLAVALKDASFHTDDGSILLTDINLHIPRGSISMVVGKVGSGKSSLLKAIIGENISSEGTVKSETSPAYCDQVPWLRNTTISKNIIGQLELDEMWLSTVIHSCVLEEDLAQLPHGRETIVGSGGVALSGGQRQRVALARAVYSRSSLVVLDDVFSSLDKTTADTVFHRILGENGLLRASTVILTTSDAHYLSFANYITVVEDGQITRNQVTYAQFEPSEVCKAITPAETPETVPESIARLEPKKEIDLSRKTGDTGCYKIYVRSMGWKVISIVFPASVVGAVLEVMPQIWLRVWTEQGEGSKDAKYAGGYVGLAISSMILALLNIDYFLIVGVEKSSNNLHEQLLNTVCRAPLHFFTTTESGSILNRFSQDMTLIDMSLPLAFYLTLDLTLRGLVQTGVVASGANYYGTFLPLSFLALYLIQKYYLRTSRQMRLLDLEAKTPLYTQFAEITAGLSTVRSFDWSKELLNESFELLNTSQKPFYLMFCIQRWLELVLDLFVAGMAVLLVTIALRVPGTTSEGAIGLAMVNLLGLNLTLTTVIDQWTTLETSLGAIARLKAFIGSTPNENKEVETEMPDNWPGGKIEIEEITSSYSLDRKSVFVDVLEGKTRPIYQDEADNAVSGTIRIDGQDLATISRQYIRSRILTIPQDPITLSGTVRKNLDPEERVQADEMLIQALKKTTLWPTVETRGGLDADLSALGFSVGQLQLFCLARALLSHSPIVLLDEPTSSVDRNTDEEVRNIIREVMHGRTIIEVTHQLDHVTDFDIAVVMESGRIIETGEPRELLARESALRALRG</sequence>
<dbReference type="Pfam" id="PF00664">
    <property type="entry name" value="ABC_membrane"/>
    <property type="match status" value="2"/>
</dbReference>
<dbReference type="EMBL" id="QKXC01000040">
    <property type="protein sequence ID" value="RBR25308.1"/>
    <property type="molecule type" value="Genomic_DNA"/>
</dbReference>
<feature type="transmembrane region" description="Helical" evidence="10">
    <location>
        <begin position="92"/>
        <end position="108"/>
    </location>
</feature>
<feature type="transmembrane region" description="Helical" evidence="10">
    <location>
        <begin position="390"/>
        <end position="410"/>
    </location>
</feature>
<feature type="transmembrane region" description="Helical" evidence="10">
    <location>
        <begin position="57"/>
        <end position="80"/>
    </location>
</feature>
<keyword evidence="8 10" id="KW-0472">Membrane</keyword>
<dbReference type="Gene3D" id="1.20.1560.10">
    <property type="entry name" value="ABC transporter type 1, transmembrane domain"/>
    <property type="match status" value="2"/>
</dbReference>
<dbReference type="InterPro" id="IPR003439">
    <property type="entry name" value="ABC_transporter-like_ATP-bd"/>
</dbReference>
<proteinExistence type="predicted"/>
<evidence type="ECO:0000256" key="7">
    <source>
        <dbReference type="ARBA" id="ARBA00022989"/>
    </source>
</evidence>
<dbReference type="GO" id="GO:0016887">
    <property type="term" value="F:ATP hydrolysis activity"/>
    <property type="evidence" value="ECO:0007669"/>
    <property type="project" value="InterPro"/>
</dbReference>
<dbReference type="OrthoDB" id="6500128at2759"/>
<evidence type="ECO:0000313" key="14">
    <source>
        <dbReference type="Proteomes" id="UP000253153"/>
    </source>
</evidence>
<keyword evidence="6" id="KW-0067">ATP-binding</keyword>
<dbReference type="Pfam" id="PF00005">
    <property type="entry name" value="ABC_tran"/>
    <property type="match status" value="2"/>
</dbReference>
<dbReference type="InterPro" id="IPR044746">
    <property type="entry name" value="ABCC_6TM_D1"/>
</dbReference>
<dbReference type="CDD" id="cd18580">
    <property type="entry name" value="ABC_6TM_ABCC_D2"/>
    <property type="match status" value="1"/>
</dbReference>
<evidence type="ECO:0000256" key="6">
    <source>
        <dbReference type="ARBA" id="ARBA00022840"/>
    </source>
</evidence>
<feature type="transmembrane region" description="Helical" evidence="10">
    <location>
        <begin position="120"/>
        <end position="139"/>
    </location>
</feature>
<dbReference type="PANTHER" id="PTHR24223">
    <property type="entry name" value="ATP-BINDING CASSETTE SUB-FAMILY C"/>
    <property type="match status" value="1"/>
</dbReference>
<evidence type="ECO:0000256" key="9">
    <source>
        <dbReference type="ARBA" id="ARBA00023180"/>
    </source>
</evidence>
<keyword evidence="14" id="KW-1185">Reference proteome</keyword>
<dbReference type="InterPro" id="IPR056227">
    <property type="entry name" value="TMD0_ABC"/>
</dbReference>
<dbReference type="Pfam" id="PF24357">
    <property type="entry name" value="TMD0_ABC"/>
    <property type="match status" value="1"/>
</dbReference>
<organism evidence="13 14">
    <name type="scientific">Fusarium coffeatum</name>
    <dbReference type="NCBI Taxonomy" id="231269"/>
    <lineage>
        <taxon>Eukaryota</taxon>
        <taxon>Fungi</taxon>
        <taxon>Dikarya</taxon>
        <taxon>Ascomycota</taxon>
        <taxon>Pezizomycotina</taxon>
        <taxon>Sordariomycetes</taxon>
        <taxon>Hypocreomycetidae</taxon>
        <taxon>Hypocreales</taxon>
        <taxon>Nectriaceae</taxon>
        <taxon>Fusarium</taxon>
        <taxon>Fusarium incarnatum-equiseti species complex</taxon>
    </lineage>
</organism>
<dbReference type="GO" id="GO:0005524">
    <property type="term" value="F:ATP binding"/>
    <property type="evidence" value="ECO:0007669"/>
    <property type="project" value="UniProtKB-KW"/>
</dbReference>
<dbReference type="InterPro" id="IPR011527">
    <property type="entry name" value="ABC1_TM_dom"/>
</dbReference>
<gene>
    <name evidence="13" type="ORF">FIESC28_01917</name>
</gene>
<protein>
    <recommendedName>
        <fullName evidence="15">ABC transporter domain-containing protein</fullName>
    </recommendedName>
</protein>
<feature type="transmembrane region" description="Helical" evidence="10">
    <location>
        <begin position="1052"/>
        <end position="1073"/>
    </location>
</feature>
<keyword evidence="9" id="KW-0325">Glycoprotein</keyword>
<feature type="domain" description="ABC transporter" evidence="11">
    <location>
        <begin position="1142"/>
        <end position="1354"/>
    </location>
</feature>
<keyword evidence="3" id="KW-1003">Cell membrane</keyword>
<feature type="transmembrane region" description="Helical" evidence="10">
    <location>
        <begin position="145"/>
        <end position="163"/>
    </location>
</feature>
<dbReference type="SMART" id="SM00382">
    <property type="entry name" value="AAA"/>
    <property type="match status" value="1"/>
</dbReference>
<dbReference type="FunFam" id="1.20.1560.10:FF:000066">
    <property type="entry name" value="ABC multidrug transporter (Eurofung)"/>
    <property type="match status" value="1"/>
</dbReference>
<feature type="transmembrane region" description="Helical" evidence="10">
    <location>
        <begin position="515"/>
        <end position="537"/>
    </location>
</feature>
<dbReference type="SUPFAM" id="SSF90123">
    <property type="entry name" value="ABC transporter transmembrane region"/>
    <property type="match status" value="2"/>
</dbReference>
<keyword evidence="5" id="KW-0547">Nucleotide-binding</keyword>
<feature type="transmembrane region" description="Helical" evidence="10">
    <location>
        <begin position="828"/>
        <end position="849"/>
    </location>
</feature>
<feature type="transmembrane region" description="Helical" evidence="10">
    <location>
        <begin position="467"/>
        <end position="495"/>
    </location>
</feature>
<evidence type="ECO:0000313" key="13">
    <source>
        <dbReference type="EMBL" id="RBR25308.1"/>
    </source>
</evidence>
<dbReference type="PANTHER" id="PTHR24223:SF399">
    <property type="entry name" value="ABC TRANSPORTER ATNG"/>
    <property type="match status" value="1"/>
</dbReference>
<feature type="domain" description="ABC transmembrane type-1" evidence="12">
    <location>
        <begin position="831"/>
        <end position="1107"/>
    </location>
</feature>
<dbReference type="PROSITE" id="PS50929">
    <property type="entry name" value="ABC_TM1F"/>
    <property type="match status" value="2"/>
</dbReference>
<accession>A0A366S8S1</accession>
<dbReference type="PROSITE" id="PS00211">
    <property type="entry name" value="ABC_TRANSPORTER_1"/>
    <property type="match status" value="2"/>
</dbReference>
<evidence type="ECO:0000256" key="8">
    <source>
        <dbReference type="ARBA" id="ARBA00023136"/>
    </source>
</evidence>
<feature type="domain" description="ABC transporter" evidence="11">
    <location>
        <begin position="563"/>
        <end position="786"/>
    </location>
</feature>
<dbReference type="InterPro" id="IPR036640">
    <property type="entry name" value="ABC1_TM_sf"/>
</dbReference>
<comment type="caution">
    <text evidence="13">The sequence shown here is derived from an EMBL/GenBank/DDBJ whole genome shotgun (WGS) entry which is preliminary data.</text>
</comment>
<feature type="transmembrane region" description="Helical" evidence="10">
    <location>
        <begin position="933"/>
        <end position="953"/>
    </location>
</feature>
<evidence type="ECO:0000256" key="4">
    <source>
        <dbReference type="ARBA" id="ARBA00022692"/>
    </source>
</evidence>
<dbReference type="InterPro" id="IPR027417">
    <property type="entry name" value="P-loop_NTPase"/>
</dbReference>
<evidence type="ECO:0000259" key="11">
    <source>
        <dbReference type="PROSITE" id="PS50893"/>
    </source>
</evidence>
<evidence type="ECO:0000256" key="10">
    <source>
        <dbReference type="SAM" id="Phobius"/>
    </source>
</evidence>
<evidence type="ECO:0000256" key="3">
    <source>
        <dbReference type="ARBA" id="ARBA00022475"/>
    </source>
</evidence>
<feature type="transmembrane region" description="Helical" evidence="10">
    <location>
        <begin position="869"/>
        <end position="889"/>
    </location>
</feature>
<feature type="domain" description="ABC transmembrane type-1" evidence="12">
    <location>
        <begin position="259"/>
        <end position="532"/>
    </location>
</feature>
<feature type="transmembrane region" description="Helical" evidence="10">
    <location>
        <begin position="965"/>
        <end position="985"/>
    </location>
</feature>
<dbReference type="GO" id="GO:0140359">
    <property type="term" value="F:ABC-type transporter activity"/>
    <property type="evidence" value="ECO:0007669"/>
    <property type="project" value="InterPro"/>
</dbReference>
<dbReference type="PROSITE" id="PS50893">
    <property type="entry name" value="ABC_TRANSPORTER_2"/>
    <property type="match status" value="2"/>
</dbReference>
<dbReference type="Gene3D" id="3.40.50.300">
    <property type="entry name" value="P-loop containing nucleotide triphosphate hydrolases"/>
    <property type="match status" value="2"/>
</dbReference>
<feature type="transmembrane region" description="Helical" evidence="10">
    <location>
        <begin position="291"/>
        <end position="310"/>
    </location>
</feature>
<evidence type="ECO:0000256" key="5">
    <source>
        <dbReference type="ARBA" id="ARBA00022741"/>
    </source>
</evidence>
<evidence type="ECO:0008006" key="15">
    <source>
        <dbReference type="Google" id="ProtNLM"/>
    </source>
</evidence>
<keyword evidence="4 10" id="KW-0812">Transmembrane</keyword>
<dbReference type="CDD" id="cd03250">
    <property type="entry name" value="ABCC_MRP_domain1"/>
    <property type="match status" value="1"/>
</dbReference>
<evidence type="ECO:0000259" key="12">
    <source>
        <dbReference type="PROSITE" id="PS50929"/>
    </source>
</evidence>
<evidence type="ECO:0000256" key="1">
    <source>
        <dbReference type="ARBA" id="ARBA00004651"/>
    </source>
</evidence>
<dbReference type="InterPro" id="IPR050173">
    <property type="entry name" value="ABC_transporter_C-like"/>
</dbReference>
<feature type="transmembrane region" description="Helical" evidence="10">
    <location>
        <begin position="25"/>
        <end position="45"/>
    </location>
</feature>
<dbReference type="Proteomes" id="UP000253153">
    <property type="component" value="Unassembled WGS sequence"/>
</dbReference>
<reference evidence="13 14" key="1">
    <citation type="submission" date="2018-06" db="EMBL/GenBank/DDBJ databases">
        <title>Fusarium incarnatum-equiseti species complex species 28.</title>
        <authorList>
            <person name="Gardiner D.M."/>
        </authorList>
    </citation>
    <scope>NUCLEOTIDE SEQUENCE [LARGE SCALE GENOMIC DNA]</scope>
    <source>
        <strain evidence="13 14">FIESC_28</strain>
    </source>
</reference>